<dbReference type="PANTHER" id="PTHR30560:SF3">
    <property type="entry name" value="TRIGGER FACTOR-LIKE PROTEIN TIG, CHLOROPLASTIC"/>
    <property type="match status" value="1"/>
</dbReference>
<dbReference type="PIRSF" id="PIRSF003095">
    <property type="entry name" value="Trigger_factor"/>
    <property type="match status" value="1"/>
</dbReference>
<evidence type="ECO:0000256" key="6">
    <source>
        <dbReference type="ARBA" id="ARBA00023186"/>
    </source>
</evidence>
<dbReference type="GO" id="GO:0043022">
    <property type="term" value="F:ribosome binding"/>
    <property type="evidence" value="ECO:0007669"/>
    <property type="project" value="TreeGrafter"/>
</dbReference>
<evidence type="ECO:0000256" key="4">
    <source>
        <dbReference type="ARBA" id="ARBA00016902"/>
    </source>
</evidence>
<evidence type="ECO:0000256" key="3">
    <source>
        <dbReference type="ARBA" id="ARBA00013194"/>
    </source>
</evidence>
<keyword evidence="9" id="KW-0131">Cell cycle</keyword>
<gene>
    <name evidence="9" type="primary">tig</name>
    <name evidence="13" type="ORF">UY77_C0009G0005</name>
</gene>
<dbReference type="NCBIfam" id="TIGR00115">
    <property type="entry name" value="tig"/>
    <property type="match status" value="1"/>
</dbReference>
<dbReference type="Pfam" id="PF05698">
    <property type="entry name" value="Trigger_C"/>
    <property type="match status" value="1"/>
</dbReference>
<organism evidence="13 14">
    <name type="scientific">Candidatus Uhrbacteria bacterium GW2011_GWA2_53_10</name>
    <dbReference type="NCBI Taxonomy" id="1618980"/>
    <lineage>
        <taxon>Bacteria</taxon>
        <taxon>Candidatus Uhriibacteriota</taxon>
    </lineage>
</organism>
<feature type="domain" description="Trigger factor ribosome-binding bacterial" evidence="11">
    <location>
        <begin position="4"/>
        <end position="147"/>
    </location>
</feature>
<evidence type="ECO:0000259" key="11">
    <source>
        <dbReference type="Pfam" id="PF05697"/>
    </source>
</evidence>
<keyword evidence="6 9" id="KW-0143">Chaperone</keyword>
<dbReference type="InterPro" id="IPR037041">
    <property type="entry name" value="Trigger_fac_C_sf"/>
</dbReference>
<evidence type="ECO:0000256" key="8">
    <source>
        <dbReference type="ARBA" id="ARBA00029986"/>
    </source>
</evidence>
<dbReference type="Gene3D" id="3.30.70.1050">
    <property type="entry name" value="Trigger factor ribosome-binding domain"/>
    <property type="match status" value="1"/>
</dbReference>
<dbReference type="InterPro" id="IPR027304">
    <property type="entry name" value="Trigger_fact/SurA_dom_sf"/>
</dbReference>
<dbReference type="PANTHER" id="PTHR30560">
    <property type="entry name" value="TRIGGER FACTOR CHAPERONE AND PEPTIDYL-PROLYL CIS/TRANS ISOMERASE"/>
    <property type="match status" value="1"/>
</dbReference>
<evidence type="ECO:0000259" key="10">
    <source>
        <dbReference type="Pfam" id="PF00254"/>
    </source>
</evidence>
<dbReference type="SUPFAM" id="SSF102735">
    <property type="entry name" value="Trigger factor ribosome-binding domain"/>
    <property type="match status" value="1"/>
</dbReference>
<evidence type="ECO:0000256" key="1">
    <source>
        <dbReference type="ARBA" id="ARBA00000971"/>
    </source>
</evidence>
<keyword evidence="9" id="KW-0132">Cell division</keyword>
<reference evidence="13 14" key="1">
    <citation type="journal article" date="2015" name="Nature">
        <title>rRNA introns, odd ribosomes, and small enigmatic genomes across a large radiation of phyla.</title>
        <authorList>
            <person name="Brown C.T."/>
            <person name="Hug L.A."/>
            <person name="Thomas B.C."/>
            <person name="Sharon I."/>
            <person name="Castelle C.J."/>
            <person name="Singh A."/>
            <person name="Wilkins M.J."/>
            <person name="Williams K.H."/>
            <person name="Banfield J.F."/>
        </authorList>
    </citation>
    <scope>NUCLEOTIDE SEQUENCE [LARGE SCALE GENOMIC DNA]</scope>
</reference>
<protein>
    <recommendedName>
        <fullName evidence="4 9">Trigger factor</fullName>
        <shortName evidence="9">TF</shortName>
        <ecNumber evidence="3 9">5.2.1.8</ecNumber>
    </recommendedName>
    <alternativeName>
        <fullName evidence="8 9">PPIase</fullName>
    </alternativeName>
</protein>
<feature type="domain" description="Trigger factor C-terminal" evidence="12">
    <location>
        <begin position="266"/>
        <end position="423"/>
    </location>
</feature>
<dbReference type="Gene3D" id="1.10.3120.10">
    <property type="entry name" value="Trigger factor, C-terminal domain"/>
    <property type="match status" value="1"/>
</dbReference>
<keyword evidence="9" id="KW-0963">Cytoplasm</keyword>
<dbReference type="Pfam" id="PF00254">
    <property type="entry name" value="FKBP_C"/>
    <property type="match status" value="1"/>
</dbReference>
<dbReference type="InterPro" id="IPR036611">
    <property type="entry name" value="Trigger_fac_ribosome-bd_sf"/>
</dbReference>
<dbReference type="GO" id="GO:0015031">
    <property type="term" value="P:protein transport"/>
    <property type="evidence" value="ECO:0007669"/>
    <property type="project" value="UniProtKB-UniRule"/>
</dbReference>
<dbReference type="SUPFAM" id="SSF109998">
    <property type="entry name" value="Triger factor/SurA peptide-binding domain-like"/>
    <property type="match status" value="1"/>
</dbReference>
<comment type="catalytic activity">
    <reaction evidence="1 9">
        <text>[protein]-peptidylproline (omega=180) = [protein]-peptidylproline (omega=0)</text>
        <dbReference type="Rhea" id="RHEA:16237"/>
        <dbReference type="Rhea" id="RHEA-COMP:10747"/>
        <dbReference type="Rhea" id="RHEA-COMP:10748"/>
        <dbReference type="ChEBI" id="CHEBI:83833"/>
        <dbReference type="ChEBI" id="CHEBI:83834"/>
        <dbReference type="EC" id="5.2.1.8"/>
    </reaction>
</comment>
<evidence type="ECO:0000259" key="12">
    <source>
        <dbReference type="Pfam" id="PF05698"/>
    </source>
</evidence>
<name>A0A0G1ZX11_9BACT</name>
<evidence type="ECO:0000256" key="5">
    <source>
        <dbReference type="ARBA" id="ARBA00023110"/>
    </source>
</evidence>
<dbReference type="InterPro" id="IPR001179">
    <property type="entry name" value="PPIase_FKBP_dom"/>
</dbReference>
<dbReference type="Proteomes" id="UP000034711">
    <property type="component" value="Unassembled WGS sequence"/>
</dbReference>
<dbReference type="GO" id="GO:0051301">
    <property type="term" value="P:cell division"/>
    <property type="evidence" value="ECO:0007669"/>
    <property type="project" value="UniProtKB-KW"/>
</dbReference>
<comment type="subcellular location">
    <subcellularLocation>
        <location evidence="9">Cytoplasm</location>
    </subcellularLocation>
    <text evidence="9">About half TF is bound to the ribosome near the polypeptide exit tunnel while the other half is free in the cytoplasm.</text>
</comment>
<comment type="similarity">
    <text evidence="2 9">Belongs to the FKBP-type PPIase family. Tig subfamily.</text>
</comment>
<evidence type="ECO:0000256" key="9">
    <source>
        <dbReference type="HAMAP-Rule" id="MF_00303"/>
    </source>
</evidence>
<dbReference type="Pfam" id="PF05697">
    <property type="entry name" value="Trigger_N"/>
    <property type="match status" value="1"/>
</dbReference>
<dbReference type="EMBL" id="LCRI01000009">
    <property type="protein sequence ID" value="KKW32937.1"/>
    <property type="molecule type" value="Genomic_DNA"/>
</dbReference>
<dbReference type="InterPro" id="IPR046357">
    <property type="entry name" value="PPIase_dom_sf"/>
</dbReference>
<evidence type="ECO:0000313" key="14">
    <source>
        <dbReference type="Proteomes" id="UP000034711"/>
    </source>
</evidence>
<dbReference type="GO" id="GO:0044183">
    <property type="term" value="F:protein folding chaperone"/>
    <property type="evidence" value="ECO:0007669"/>
    <property type="project" value="TreeGrafter"/>
</dbReference>
<evidence type="ECO:0000313" key="13">
    <source>
        <dbReference type="EMBL" id="KKW32937.1"/>
    </source>
</evidence>
<evidence type="ECO:0000256" key="2">
    <source>
        <dbReference type="ARBA" id="ARBA00005464"/>
    </source>
</evidence>
<dbReference type="InterPro" id="IPR008880">
    <property type="entry name" value="Trigger_fac_C"/>
</dbReference>
<dbReference type="InterPro" id="IPR008881">
    <property type="entry name" value="Trigger_fac_ribosome-bd_bac"/>
</dbReference>
<dbReference type="GO" id="GO:0005737">
    <property type="term" value="C:cytoplasm"/>
    <property type="evidence" value="ECO:0007669"/>
    <property type="project" value="UniProtKB-SubCell"/>
</dbReference>
<dbReference type="HAMAP" id="MF_00303">
    <property type="entry name" value="Trigger_factor_Tig"/>
    <property type="match status" value="1"/>
</dbReference>
<dbReference type="Gene3D" id="3.10.50.40">
    <property type="match status" value="1"/>
</dbReference>
<dbReference type="GO" id="GO:0043335">
    <property type="term" value="P:protein unfolding"/>
    <property type="evidence" value="ECO:0007669"/>
    <property type="project" value="TreeGrafter"/>
</dbReference>
<proteinExistence type="inferred from homology"/>
<dbReference type="EC" id="5.2.1.8" evidence="3 9"/>
<evidence type="ECO:0000256" key="7">
    <source>
        <dbReference type="ARBA" id="ARBA00023235"/>
    </source>
</evidence>
<dbReference type="GO" id="GO:0003755">
    <property type="term" value="F:peptidyl-prolyl cis-trans isomerase activity"/>
    <property type="evidence" value="ECO:0007669"/>
    <property type="project" value="UniProtKB-UniRule"/>
</dbReference>
<keyword evidence="5 9" id="KW-0697">Rotamase</keyword>
<dbReference type="InterPro" id="IPR005215">
    <property type="entry name" value="Trig_fac"/>
</dbReference>
<dbReference type="SUPFAM" id="SSF54534">
    <property type="entry name" value="FKBP-like"/>
    <property type="match status" value="1"/>
</dbReference>
<keyword evidence="7 9" id="KW-0413">Isomerase</keyword>
<accession>A0A0G1ZX11</accession>
<sequence>MSDVKIEQLPKNTVKITVTIPAEETKPYLEEAAQRISQASSIPGFRPGRAGYDIVKQRVGEMKIYEEALEAIVRKTYVESILAHQIETVGSPKIDVTKLAPGNDIVYTAEVGRMPQVTKLAEFRKLSLKPKAVEVTEKDIAHTLKDLQRMQTKEVRAPQGTQVDKSDKVLVSMNMKKDGVVVEGGSSPSHAIYMAEEYYIPGFKDQITGMKEGENKTFTLPFPKDHTQKMLAGFNVDFDITLKELYHLEFPEVNDAFATSLGQKDLSTLKGLIQNNLTQEKTQEEQARQEKELLELIAKESRFEDLPDLLINEEINRMIMELKRGVEEQGMDFEEYIKHLKKTFADLKIEFTPQAIIRLKVALVLREIAKQEKITVEEKDIDAELDKMAERYDDKEEKKHLYTPDFREYVETLQRNRKVIDLLRDVMIKK</sequence>
<feature type="domain" description="PPIase FKBP-type" evidence="10">
    <location>
        <begin position="162"/>
        <end position="242"/>
    </location>
</feature>
<dbReference type="GO" id="GO:0051083">
    <property type="term" value="P:'de novo' cotranslational protein folding"/>
    <property type="evidence" value="ECO:0007669"/>
    <property type="project" value="TreeGrafter"/>
</dbReference>
<comment type="caution">
    <text evidence="13">The sequence shown here is derived from an EMBL/GenBank/DDBJ whole genome shotgun (WGS) entry which is preliminary data.</text>
</comment>
<comment type="domain">
    <text evidence="9">Consists of 3 domains; the N-terminus binds the ribosome, the middle domain has PPIase activity, while the C-terminus has intrinsic chaperone activity on its own.</text>
</comment>
<comment type="function">
    <text evidence="9">Involved in protein export. Acts as a chaperone by maintaining the newly synthesized protein in an open conformation. Functions as a peptidyl-prolyl cis-trans isomerase.</text>
</comment>
<dbReference type="AlphaFoldDB" id="A0A0G1ZX11"/>